<keyword evidence="8" id="KW-1185">Reference proteome</keyword>
<evidence type="ECO:0000256" key="4">
    <source>
        <dbReference type="PROSITE-ProRule" id="PRU00510"/>
    </source>
</evidence>
<evidence type="ECO:0000256" key="3">
    <source>
        <dbReference type="ARBA" id="ARBA00022833"/>
    </source>
</evidence>
<dbReference type="RefSeq" id="WP_183601011.1">
    <property type="nucleotide sequence ID" value="NZ_JACHXK010000006.1"/>
</dbReference>
<dbReference type="InterPro" id="IPR037187">
    <property type="entry name" value="DnaK_N"/>
</dbReference>
<dbReference type="NCBIfam" id="TIGR02890">
    <property type="entry name" value="bacill_yteA"/>
    <property type="match status" value="1"/>
</dbReference>
<feature type="region of interest" description="Disordered" evidence="5">
    <location>
        <begin position="26"/>
        <end position="59"/>
    </location>
</feature>
<evidence type="ECO:0000259" key="6">
    <source>
        <dbReference type="Pfam" id="PF01258"/>
    </source>
</evidence>
<dbReference type="SUPFAM" id="SSF57716">
    <property type="entry name" value="Glucocorticoid receptor-like (DNA-binding domain)"/>
    <property type="match status" value="1"/>
</dbReference>
<reference evidence="7 8" key="1">
    <citation type="submission" date="2020-08" db="EMBL/GenBank/DDBJ databases">
        <title>Genomic Encyclopedia of Type Strains, Phase III (KMG-III): the genomes of soil and plant-associated and newly described type strains.</title>
        <authorList>
            <person name="Whitman W."/>
        </authorList>
    </citation>
    <scope>NUCLEOTIDE SEQUENCE [LARGE SCALE GENOMIC DNA]</scope>
    <source>
        <strain evidence="7 8">CECT 5862</strain>
    </source>
</reference>
<evidence type="ECO:0000313" key="8">
    <source>
        <dbReference type="Proteomes" id="UP000570361"/>
    </source>
</evidence>
<gene>
    <name evidence="7" type="ORF">FHS18_003212</name>
</gene>
<feature type="domain" description="Zinc finger DksA/TraR C4-type" evidence="6">
    <location>
        <begin position="91"/>
        <end position="119"/>
    </location>
</feature>
<dbReference type="SUPFAM" id="SSF109635">
    <property type="entry name" value="DnaK suppressor protein DksA, alpha-hairpin domain"/>
    <property type="match status" value="1"/>
</dbReference>
<comment type="caution">
    <text evidence="7">The sequence shown here is derived from an EMBL/GenBank/DDBJ whole genome shotgun (WGS) entry which is preliminary data.</text>
</comment>
<organism evidence="7 8">
    <name type="scientific">Paenibacillus phyllosphaerae</name>
    <dbReference type="NCBI Taxonomy" id="274593"/>
    <lineage>
        <taxon>Bacteria</taxon>
        <taxon>Bacillati</taxon>
        <taxon>Bacillota</taxon>
        <taxon>Bacilli</taxon>
        <taxon>Bacillales</taxon>
        <taxon>Paenibacillaceae</taxon>
        <taxon>Paenibacillus</taxon>
    </lineage>
</organism>
<dbReference type="GO" id="GO:0008270">
    <property type="term" value="F:zinc ion binding"/>
    <property type="evidence" value="ECO:0007669"/>
    <property type="project" value="UniProtKB-KW"/>
</dbReference>
<dbReference type="PANTHER" id="PTHR33823">
    <property type="entry name" value="RNA POLYMERASE-BINDING TRANSCRIPTION FACTOR DKSA-RELATED"/>
    <property type="match status" value="1"/>
</dbReference>
<accession>A0A7W5AZ59</accession>
<keyword evidence="3" id="KW-0862">Zinc</keyword>
<dbReference type="EMBL" id="JACHXK010000006">
    <property type="protein sequence ID" value="MBB3111144.1"/>
    <property type="molecule type" value="Genomic_DNA"/>
</dbReference>
<dbReference type="PROSITE" id="PS51128">
    <property type="entry name" value="ZF_DKSA_2"/>
    <property type="match status" value="1"/>
</dbReference>
<dbReference type="AlphaFoldDB" id="A0A7W5AZ59"/>
<dbReference type="InterPro" id="IPR014240">
    <property type="entry name" value="YteA"/>
</dbReference>
<dbReference type="Pfam" id="PF01258">
    <property type="entry name" value="zf-dskA_traR"/>
    <property type="match status" value="1"/>
</dbReference>
<sequence length="170" mass="18802">MTHLTNTQLLTLTVLLKDEKRQLNQHFDNDTGTTGAAESETESVGELSAYDNHPADLGTETFERGRDMAIDTHLASQREEIQSALQRIKDGEYGICEVCGETIPYERLQALPATTRCIDHASDTIAEDRPVEEEVMTIQSAPARFDDADAWKSVSSYGNASRTVQPDKGQ</sequence>
<keyword evidence="2" id="KW-0863">Zinc-finger</keyword>
<evidence type="ECO:0000256" key="5">
    <source>
        <dbReference type="SAM" id="MobiDB-lite"/>
    </source>
</evidence>
<proteinExistence type="predicted"/>
<dbReference type="Gene3D" id="1.20.120.910">
    <property type="entry name" value="DksA, coiled-coil domain"/>
    <property type="match status" value="1"/>
</dbReference>
<feature type="zinc finger region" description="dksA C4-type" evidence="4">
    <location>
        <begin position="96"/>
        <end position="120"/>
    </location>
</feature>
<evidence type="ECO:0000256" key="1">
    <source>
        <dbReference type="ARBA" id="ARBA00022723"/>
    </source>
</evidence>
<dbReference type="Proteomes" id="UP000570361">
    <property type="component" value="Unassembled WGS sequence"/>
</dbReference>
<evidence type="ECO:0000256" key="2">
    <source>
        <dbReference type="ARBA" id="ARBA00022771"/>
    </source>
</evidence>
<evidence type="ECO:0000313" key="7">
    <source>
        <dbReference type="EMBL" id="MBB3111144.1"/>
    </source>
</evidence>
<protein>
    <submittedName>
        <fullName evidence="7">YteA family regulatory protein</fullName>
    </submittedName>
</protein>
<keyword evidence="1" id="KW-0479">Metal-binding</keyword>
<name>A0A7W5AZ59_9BACL</name>
<dbReference type="PANTHER" id="PTHR33823:SF4">
    <property type="entry name" value="GENERAL STRESS PROTEIN 16O"/>
    <property type="match status" value="1"/>
</dbReference>
<dbReference type="InterPro" id="IPR000962">
    <property type="entry name" value="Znf_DskA_TraR"/>
</dbReference>